<dbReference type="OrthoDB" id="8961565at2"/>
<accession>A0A5C7EII5</accession>
<gene>
    <name evidence="1" type="ORF">FR698_11865</name>
</gene>
<dbReference type="InParanoid" id="A0A5C7EII5"/>
<dbReference type="AlphaFoldDB" id="A0A5C7EII5"/>
<dbReference type="EMBL" id="VPFL01000016">
    <property type="protein sequence ID" value="TXF11200.1"/>
    <property type="molecule type" value="Genomic_DNA"/>
</dbReference>
<dbReference type="RefSeq" id="WP_147800411.1">
    <property type="nucleotide sequence ID" value="NZ_VPFL01000016.1"/>
</dbReference>
<comment type="caution">
    <text evidence="1">The sequence shown here is derived from an EMBL/GenBank/DDBJ whole genome shotgun (WGS) entry which is preliminary data.</text>
</comment>
<name>A0A5C7EII5_9PROT</name>
<reference evidence="1 2" key="1">
    <citation type="submission" date="2019-08" db="EMBL/GenBank/DDBJ databases">
        <title>Pelomicrobium methylotrophicum gen. nov., sp. nov. a moderately thermophilic, facultatively anaerobic, lithoautotrophic and methylotrophic bacterium isolated from a terrestrial mud volcano.</title>
        <authorList>
            <person name="Slobodkina G.B."/>
            <person name="Merkel A.Y."/>
            <person name="Slobodkin A.I."/>
        </authorList>
    </citation>
    <scope>NUCLEOTIDE SEQUENCE [LARGE SCALE GENOMIC DNA]</scope>
    <source>
        <strain evidence="1 2">SM250</strain>
    </source>
</reference>
<evidence type="ECO:0000313" key="1">
    <source>
        <dbReference type="EMBL" id="TXF11200.1"/>
    </source>
</evidence>
<evidence type="ECO:0000313" key="2">
    <source>
        <dbReference type="Proteomes" id="UP000321201"/>
    </source>
</evidence>
<sequence length="178" mass="19788">MRLTLKERKKLTEALSRAGIRKKAVKLFFMYPHLRFFSERLFKFLTEILPGERGPLVDECLREAVERAQAAEASGRDVLAAYCVGLVARAHLAVAKTVCAVWDRGSEGWDPFVEPLSEFLARHEGKSIEILDEAAHEIPDHVAKLALAARILPVWLLQEIVKDVVACEAGIGGVADEQ</sequence>
<organism evidence="1 2">
    <name type="scientific">Pelomicrobium methylotrophicum</name>
    <dbReference type="NCBI Taxonomy" id="2602750"/>
    <lineage>
        <taxon>Bacteria</taxon>
        <taxon>Pseudomonadati</taxon>
        <taxon>Pseudomonadota</taxon>
        <taxon>Hydrogenophilia</taxon>
        <taxon>Hydrogenophilia incertae sedis</taxon>
        <taxon>Pelomicrobium</taxon>
    </lineage>
</organism>
<proteinExistence type="predicted"/>
<protein>
    <submittedName>
        <fullName evidence="1">Uncharacterized protein</fullName>
    </submittedName>
</protein>
<dbReference type="Proteomes" id="UP000321201">
    <property type="component" value="Unassembled WGS sequence"/>
</dbReference>
<keyword evidence="2" id="KW-1185">Reference proteome</keyword>